<dbReference type="InterPro" id="IPR045402">
    <property type="entry name" value="GAP1-N2"/>
</dbReference>
<comment type="caution">
    <text evidence="4">The sequence shown here is derived from an EMBL/GenBank/DDBJ whole genome shotgun (WGS) entry which is preliminary data.</text>
</comment>
<dbReference type="Pfam" id="PF20013">
    <property type="entry name" value="GAP1-N2"/>
    <property type="match status" value="1"/>
</dbReference>
<keyword evidence="2" id="KW-0472">Membrane</keyword>
<feature type="region of interest" description="Disordered" evidence="1">
    <location>
        <begin position="839"/>
        <end position="859"/>
    </location>
</feature>
<feature type="compositionally biased region" description="Pro residues" evidence="1">
    <location>
        <begin position="278"/>
        <end position="287"/>
    </location>
</feature>
<evidence type="ECO:0000313" key="4">
    <source>
        <dbReference type="EMBL" id="MFC5454907.1"/>
    </source>
</evidence>
<evidence type="ECO:0000256" key="2">
    <source>
        <dbReference type="SAM" id="Phobius"/>
    </source>
</evidence>
<dbReference type="Proteomes" id="UP001596052">
    <property type="component" value="Unassembled WGS sequence"/>
</dbReference>
<keyword evidence="5" id="KW-1185">Reference proteome</keyword>
<reference evidence="5" key="1">
    <citation type="journal article" date="2019" name="Int. J. Syst. Evol. Microbiol.">
        <title>The Global Catalogue of Microorganisms (GCM) 10K type strain sequencing project: providing services to taxonomists for standard genome sequencing and annotation.</title>
        <authorList>
            <consortium name="The Broad Institute Genomics Platform"/>
            <consortium name="The Broad Institute Genome Sequencing Center for Infectious Disease"/>
            <person name="Wu L."/>
            <person name="Ma J."/>
        </authorList>
    </citation>
    <scope>NUCLEOTIDE SEQUENCE [LARGE SCALE GENOMIC DNA]</scope>
    <source>
        <strain evidence="5">CGMCC 4.1469</strain>
    </source>
</reference>
<dbReference type="RefSeq" id="WP_377165464.1">
    <property type="nucleotide sequence ID" value="NZ_JBHSMQ010000002.1"/>
</dbReference>
<evidence type="ECO:0000256" key="1">
    <source>
        <dbReference type="SAM" id="MobiDB-lite"/>
    </source>
</evidence>
<feature type="region of interest" description="Disordered" evidence="1">
    <location>
        <begin position="564"/>
        <end position="586"/>
    </location>
</feature>
<proteinExistence type="predicted"/>
<sequence length="918" mass="100740">MAWQLIYTSAPRLLEAGRTGFGTVARHRAVSGMLAASVERFSQFARLPGHDPRRIVHTHRILILGSSTYHVLSCLQDAGSDYTGRTNHIAHHLIAEPREIRALASAGLTPADVLLAMPWRSSWSEGPRYLDPSEEINLASFTPSASNAWASVTGNPASAGILWSREALKGCYLITPPGINTLELFRESLLVEPSQAWQTRFTTCLEPNDDVADFRWVALTSASPMRTQVETTSRLVLDLTAPATLPEPPKKQAPPPLIETVNHGTPAPAHPMVASVPAPLPSSPAAPAPISSMGSWSPEPRRKAAKSNRSFIGISLIIASIMIVVVLGALLRQRNLKVQARAEYEQKIDSTWQNHQLILSETRRLLEEQTDLGEGEALLKSHENFFRGMQQALQQPGSPTELPLPAQTQDDLEDLKKRLAEWTALHVNPWADLQSGQATVTAQGILEAYHKWQQSRTSTWNRLSTFLSLKDLPPPGEDVLQSLMTAARDALRSAKPAHDSRPSWAKVFALPGAPQNSSALEALQWLKLWGELENPVASSDAAAQTAASDASLPEWLRAWVAEKKQPHTSKNAPRMAVKTDDKPAQKAPEPAIVIEDADAVSATNGIYLYLLQPSEEPAGKIDGLQVSPDMQLFVGTAWERHPPPDGKPQPKEGELKKWMGVSSDDSEKLKFSPTLLAQLTQMIAFSKDGMLTAFPEELRKSPDGVRIVARSKDGVKVLFDLRLIPISSASSRPMLTQAIESTVINAAAVTLKLPPGFLSRLHFVGQQELRYALRHDGPANQKKFFTLKSTGDSSFQVIPPVIQNGSVVSRKEIENKIKVLEAGIAKDIEYLAENESSKESLKIKTEKRDRYEKSKAEKENQLQALQTQLQSLEGNAPPHFDLLPGNFILALEQPNQIELCRLNVVPPASPSPLKLTNP</sequence>
<keyword evidence="2" id="KW-1133">Transmembrane helix</keyword>
<name>A0ABW0KQA8_9BACT</name>
<feature type="domain" description="GTPase-associated protein 1 N-terminal" evidence="3">
    <location>
        <begin position="1"/>
        <end position="134"/>
    </location>
</feature>
<accession>A0ABW0KQA8</accession>
<gene>
    <name evidence="4" type="ORF">ACFQDI_08595</name>
</gene>
<evidence type="ECO:0000259" key="3">
    <source>
        <dbReference type="Pfam" id="PF20013"/>
    </source>
</evidence>
<feature type="transmembrane region" description="Helical" evidence="2">
    <location>
        <begin position="311"/>
        <end position="331"/>
    </location>
</feature>
<protein>
    <recommendedName>
        <fullName evidence="3">GTPase-associated protein 1 N-terminal domain-containing protein</fullName>
    </recommendedName>
</protein>
<feature type="region of interest" description="Disordered" evidence="1">
    <location>
        <begin position="240"/>
        <end position="301"/>
    </location>
</feature>
<dbReference type="EMBL" id="JBHSMQ010000002">
    <property type="protein sequence ID" value="MFC5454907.1"/>
    <property type="molecule type" value="Genomic_DNA"/>
</dbReference>
<keyword evidence="2" id="KW-0812">Transmembrane</keyword>
<evidence type="ECO:0000313" key="5">
    <source>
        <dbReference type="Proteomes" id="UP001596052"/>
    </source>
</evidence>
<feature type="compositionally biased region" description="Pro residues" evidence="1">
    <location>
        <begin position="245"/>
        <end position="257"/>
    </location>
</feature>
<organism evidence="4 5">
    <name type="scientific">Prosthecobacter fluviatilis</name>
    <dbReference type="NCBI Taxonomy" id="445931"/>
    <lineage>
        <taxon>Bacteria</taxon>
        <taxon>Pseudomonadati</taxon>
        <taxon>Verrucomicrobiota</taxon>
        <taxon>Verrucomicrobiia</taxon>
        <taxon>Verrucomicrobiales</taxon>
        <taxon>Verrucomicrobiaceae</taxon>
        <taxon>Prosthecobacter</taxon>
    </lineage>
</organism>